<reference evidence="1 2" key="1">
    <citation type="submission" date="2011-02" db="EMBL/GenBank/DDBJ databases">
        <authorList>
            <person name="Muzny D."/>
            <person name="Qin X."/>
            <person name="Deng J."/>
            <person name="Jiang H."/>
            <person name="Liu Y."/>
            <person name="Qu J."/>
            <person name="Song X.-Z."/>
            <person name="Zhang L."/>
            <person name="Thornton R."/>
            <person name="Coyle M."/>
            <person name="Francisco L."/>
            <person name="Jackson L."/>
            <person name="Javaid M."/>
            <person name="Korchina V."/>
            <person name="Kovar C."/>
            <person name="Mata R."/>
            <person name="Mathew T."/>
            <person name="Ngo R."/>
            <person name="Nguyen L."/>
            <person name="Nguyen N."/>
            <person name="Okwuonu G."/>
            <person name="Ongeri F."/>
            <person name="Pham C."/>
            <person name="Simmons D."/>
            <person name="Wilczek-Boney K."/>
            <person name="Hale W."/>
            <person name="Jakkamsetti A."/>
            <person name="Pham P."/>
            <person name="Ruth R."/>
            <person name="San Lucas F."/>
            <person name="Warren J."/>
            <person name="Zhang J."/>
            <person name="Zhao Z."/>
            <person name="Zhou C."/>
            <person name="Zhu D."/>
            <person name="Lee S."/>
            <person name="Bess C."/>
            <person name="Blankenburg K."/>
            <person name="Forbes L."/>
            <person name="Fu Q."/>
            <person name="Gubbala S."/>
            <person name="Hirani K."/>
            <person name="Jayaseelan J.C."/>
            <person name="Lara F."/>
            <person name="Munidasa M."/>
            <person name="Palculict T."/>
            <person name="Patil S."/>
            <person name="Pu L.-L."/>
            <person name="Saada N."/>
            <person name="Tang L."/>
            <person name="Weissenberger G."/>
            <person name="Zhu Y."/>
            <person name="Hemphill L."/>
            <person name="Shang Y."/>
            <person name="Youmans B."/>
            <person name="Ayvaz T."/>
            <person name="Ross M."/>
            <person name="Santibanez J."/>
            <person name="Aqrawi P."/>
            <person name="Gross S."/>
            <person name="Joshi V."/>
            <person name="Fowler G."/>
            <person name="Nazareth L."/>
            <person name="Reid J."/>
            <person name="Worley K."/>
            <person name="Petrosino J."/>
            <person name="Highlander S."/>
            <person name="Gibbs R."/>
        </authorList>
    </citation>
    <scope>NUCLEOTIDE SEQUENCE [LARGE SCALE GENOMIC DNA]</scope>
    <source>
        <strain evidence="1 2">DSM 19965</strain>
    </source>
</reference>
<dbReference type="AlphaFoldDB" id="F2BWB4"/>
<gene>
    <name evidence="1" type="ORF">HMPREF9083_0481</name>
</gene>
<evidence type="ECO:0000313" key="1">
    <source>
        <dbReference type="EMBL" id="EGF15152.1"/>
    </source>
</evidence>
<keyword evidence="2" id="KW-1185">Reference proteome</keyword>
<organism evidence="1 2">
    <name type="scientific">Dialister micraerophilus DSM 19965</name>
    <dbReference type="NCBI Taxonomy" id="888062"/>
    <lineage>
        <taxon>Bacteria</taxon>
        <taxon>Bacillati</taxon>
        <taxon>Bacillota</taxon>
        <taxon>Negativicutes</taxon>
        <taxon>Veillonellales</taxon>
        <taxon>Veillonellaceae</taxon>
        <taxon>Dialister</taxon>
    </lineage>
</organism>
<dbReference type="Proteomes" id="UP000003503">
    <property type="component" value="Unassembled WGS sequence"/>
</dbReference>
<accession>F2BWB4</accession>
<name>F2BWB4_9FIRM</name>
<sequence length="54" mass="6497">MTNMQKYRYKIVPIRSTGAHAKETWQQQTMQVQQQQIVIVFHVFLMMCSSFINF</sequence>
<protein>
    <submittedName>
        <fullName evidence="1">Uncharacterized protein</fullName>
    </submittedName>
</protein>
<evidence type="ECO:0000313" key="2">
    <source>
        <dbReference type="Proteomes" id="UP000003503"/>
    </source>
</evidence>
<proteinExistence type="predicted"/>
<comment type="caution">
    <text evidence="1">The sequence shown here is derived from an EMBL/GenBank/DDBJ whole genome shotgun (WGS) entry which is preliminary data.</text>
</comment>
<dbReference type="HOGENOM" id="CLU_3042825_0_0_9"/>
<dbReference type="EMBL" id="AFBB01000008">
    <property type="protein sequence ID" value="EGF15152.1"/>
    <property type="molecule type" value="Genomic_DNA"/>
</dbReference>
<dbReference type="STRING" id="888062.HMPREF9083_0481"/>